<accession>X8BGQ3</accession>
<dbReference type="EMBL" id="JAOB01000042">
    <property type="protein sequence ID" value="EUA42408.1"/>
    <property type="molecule type" value="Genomic_DNA"/>
</dbReference>
<protein>
    <submittedName>
        <fullName evidence="1">Uncharacterized protein</fullName>
    </submittedName>
</protein>
<sequence>MIDAMQEENSLRCQAIHATEIQDEWTVREDETSAGIADAIDVCSVDDAADRHHSGQMTLLSPDPGTAAVDYGVAATRREVSHRLSRTGHALPHFSQLLLSCLVERPLNPTIRTVGSDSKVTGSGA</sequence>
<organism evidence="1">
    <name type="scientific">Mycobacterium xenopi 4042</name>
    <dbReference type="NCBI Taxonomy" id="1299334"/>
    <lineage>
        <taxon>Bacteria</taxon>
        <taxon>Bacillati</taxon>
        <taxon>Actinomycetota</taxon>
        <taxon>Actinomycetes</taxon>
        <taxon>Mycobacteriales</taxon>
        <taxon>Mycobacteriaceae</taxon>
        <taxon>Mycobacterium</taxon>
    </lineage>
</organism>
<proteinExistence type="predicted"/>
<evidence type="ECO:0000313" key="1">
    <source>
        <dbReference type="EMBL" id="EUA42408.1"/>
    </source>
</evidence>
<comment type="caution">
    <text evidence="1">The sequence shown here is derived from an EMBL/GenBank/DDBJ whole genome shotgun (WGS) entry which is preliminary data.</text>
</comment>
<reference evidence="1" key="1">
    <citation type="submission" date="2014-01" db="EMBL/GenBank/DDBJ databases">
        <authorList>
            <person name="Brown-Elliot B."/>
            <person name="Wallace R."/>
            <person name="Lenaerts A."/>
            <person name="Ordway D."/>
            <person name="DeGroote M.A."/>
            <person name="Parker T."/>
            <person name="Sizemore C."/>
            <person name="Tallon L.J."/>
            <person name="Sadzewicz L.K."/>
            <person name="Sengamalay N."/>
            <person name="Fraser C.M."/>
            <person name="Hine E."/>
            <person name="Shefchek K.A."/>
            <person name="Das S.P."/>
            <person name="Tettelin H."/>
        </authorList>
    </citation>
    <scope>NUCLEOTIDE SEQUENCE [LARGE SCALE GENOMIC DNA]</scope>
    <source>
        <strain evidence="1">4042</strain>
    </source>
</reference>
<gene>
    <name evidence="1" type="ORF">I553_6268</name>
</gene>
<name>X8BGQ3_MYCXE</name>
<dbReference type="AlphaFoldDB" id="X8BGQ3"/>